<evidence type="ECO:0000256" key="6">
    <source>
        <dbReference type="ARBA" id="ARBA00023163"/>
    </source>
</evidence>
<dbReference type="Pfam" id="PF02629">
    <property type="entry name" value="CoA_binding"/>
    <property type="match status" value="1"/>
</dbReference>
<dbReference type="InterPro" id="IPR036388">
    <property type="entry name" value="WH-like_DNA-bd_sf"/>
</dbReference>
<reference evidence="9 10" key="1">
    <citation type="submission" date="2018-01" db="EMBL/GenBank/DDBJ databases">
        <title>Metagenomic assembled genomes from two thermal pools in the Uzon Caldera, Kamchatka, Russia.</title>
        <authorList>
            <person name="Wilkins L."/>
            <person name="Ettinger C."/>
        </authorList>
    </citation>
    <scope>NUCLEOTIDE SEQUENCE [LARGE SCALE GENOMIC DNA]</scope>
    <source>
        <strain evidence="9">ZAV-07</strain>
    </source>
</reference>
<dbReference type="GO" id="GO:0003677">
    <property type="term" value="F:DNA binding"/>
    <property type="evidence" value="ECO:0007669"/>
    <property type="project" value="UniProtKB-UniRule"/>
</dbReference>
<sequence length="210" mass="24157">MQIPFATIERLAIYVRCLRHLKEQGIKKISSFEMAQHTRTTPEQVRKDLSYFGKFGKTGEGYDVENLLKKLEKILRTKRKWNVAIIGAGSLGTALSKYRGFKEVGYDVKAMFDIDPEKINKKINGIPVYHIEKFSEITEKEDIEIAIVAVPVEAVSDVEEVIVKSKIKGILNFVPVTLNLKTRRRIVVLDVDLTQKLYIISYLIKNKWEE</sequence>
<dbReference type="NCBIfam" id="NF003993">
    <property type="entry name" value="PRK05472.2-2"/>
    <property type="match status" value="1"/>
</dbReference>
<dbReference type="GO" id="GO:0005737">
    <property type="term" value="C:cytoplasm"/>
    <property type="evidence" value="ECO:0007669"/>
    <property type="project" value="UniProtKB-SubCell"/>
</dbReference>
<keyword evidence="4 7" id="KW-0520">NAD</keyword>
<keyword evidence="5 7" id="KW-0238">DNA-binding</keyword>
<dbReference type="InterPro" id="IPR036291">
    <property type="entry name" value="NAD(P)-bd_dom_sf"/>
</dbReference>
<dbReference type="InterPro" id="IPR022876">
    <property type="entry name" value="Tscrpt_rep_Rex"/>
</dbReference>
<dbReference type="NCBIfam" id="NF003995">
    <property type="entry name" value="PRK05472.2-4"/>
    <property type="match status" value="1"/>
</dbReference>
<keyword evidence="3 7" id="KW-0805">Transcription regulation</keyword>
<organism evidence="9 10">
    <name type="scientific">Caldisericum exile</name>
    <dbReference type="NCBI Taxonomy" id="693075"/>
    <lineage>
        <taxon>Bacteria</taxon>
        <taxon>Pseudomonadati</taxon>
        <taxon>Caldisericota/Cryosericota group</taxon>
        <taxon>Caldisericota</taxon>
        <taxon>Caldisericia</taxon>
        <taxon>Caldisericales</taxon>
        <taxon>Caldisericaceae</taxon>
        <taxon>Caldisericum</taxon>
    </lineage>
</organism>
<comment type="caution">
    <text evidence="9">The sequence shown here is derived from an EMBL/GenBank/DDBJ whole genome shotgun (WGS) entry which is preliminary data.</text>
</comment>
<dbReference type="Gene3D" id="3.40.50.720">
    <property type="entry name" value="NAD(P)-binding Rossmann-like Domain"/>
    <property type="match status" value="1"/>
</dbReference>
<evidence type="ECO:0000256" key="3">
    <source>
        <dbReference type="ARBA" id="ARBA00023015"/>
    </source>
</evidence>
<dbReference type="SMART" id="SM00881">
    <property type="entry name" value="CoA_binding"/>
    <property type="match status" value="1"/>
</dbReference>
<evidence type="ECO:0000256" key="1">
    <source>
        <dbReference type="ARBA" id="ARBA00022490"/>
    </source>
</evidence>
<comment type="function">
    <text evidence="7">Modulates transcription in response to changes in cellular NADH/NAD(+) redox state.</text>
</comment>
<dbReference type="GO" id="GO:0051775">
    <property type="term" value="P:response to redox state"/>
    <property type="evidence" value="ECO:0007669"/>
    <property type="project" value="InterPro"/>
</dbReference>
<feature type="domain" description="CoA-binding" evidence="8">
    <location>
        <begin position="77"/>
        <end position="177"/>
    </location>
</feature>
<dbReference type="PANTHER" id="PTHR35786:SF1">
    <property type="entry name" value="REDOX-SENSING TRANSCRIPTIONAL REPRESSOR REX 1"/>
    <property type="match status" value="1"/>
</dbReference>
<dbReference type="GO" id="GO:0045892">
    <property type="term" value="P:negative regulation of DNA-templated transcription"/>
    <property type="evidence" value="ECO:0007669"/>
    <property type="project" value="InterPro"/>
</dbReference>
<dbReference type="NCBIfam" id="NF003994">
    <property type="entry name" value="PRK05472.2-3"/>
    <property type="match status" value="1"/>
</dbReference>
<dbReference type="SUPFAM" id="SSF46785">
    <property type="entry name" value="Winged helix' DNA-binding domain"/>
    <property type="match status" value="1"/>
</dbReference>
<evidence type="ECO:0000259" key="8">
    <source>
        <dbReference type="SMART" id="SM00881"/>
    </source>
</evidence>
<comment type="similarity">
    <text evidence="7">Belongs to the transcriptional regulatory Rex family.</text>
</comment>
<evidence type="ECO:0000256" key="7">
    <source>
        <dbReference type="HAMAP-Rule" id="MF_01131"/>
    </source>
</evidence>
<dbReference type="AlphaFoldDB" id="A0A2J6WE23"/>
<gene>
    <name evidence="7" type="primary">rex</name>
    <name evidence="9" type="ORF">C0189_04075</name>
</gene>
<comment type="subcellular location">
    <subcellularLocation>
        <location evidence="7">Cytoplasm</location>
    </subcellularLocation>
</comment>
<dbReference type="SUPFAM" id="SSF51735">
    <property type="entry name" value="NAD(P)-binding Rossmann-fold domains"/>
    <property type="match status" value="1"/>
</dbReference>
<evidence type="ECO:0000256" key="2">
    <source>
        <dbReference type="ARBA" id="ARBA00022491"/>
    </source>
</evidence>
<evidence type="ECO:0000256" key="5">
    <source>
        <dbReference type="ARBA" id="ARBA00023125"/>
    </source>
</evidence>
<evidence type="ECO:0000313" key="10">
    <source>
        <dbReference type="Proteomes" id="UP000237040"/>
    </source>
</evidence>
<protein>
    <recommendedName>
        <fullName evidence="7">Redox-sensing transcriptional repressor Rex</fullName>
    </recommendedName>
</protein>
<feature type="DNA-binding region" description="H-T-H motif" evidence="7">
    <location>
        <begin position="13"/>
        <end position="52"/>
    </location>
</feature>
<dbReference type="Proteomes" id="UP000237040">
    <property type="component" value="Unassembled WGS sequence"/>
</dbReference>
<feature type="binding site" evidence="7">
    <location>
        <begin position="87"/>
        <end position="92"/>
    </location>
    <ligand>
        <name>NAD(+)</name>
        <dbReference type="ChEBI" id="CHEBI:57540"/>
    </ligand>
</feature>
<name>A0A2J6WE23_9BACT</name>
<dbReference type="HAMAP" id="MF_01131">
    <property type="entry name" value="Rex"/>
    <property type="match status" value="1"/>
</dbReference>
<evidence type="ECO:0000313" key="9">
    <source>
        <dbReference type="EMBL" id="PMP66987.1"/>
    </source>
</evidence>
<dbReference type="EMBL" id="PNIL01000060">
    <property type="protein sequence ID" value="PMP66987.1"/>
    <property type="molecule type" value="Genomic_DNA"/>
</dbReference>
<keyword evidence="1 7" id="KW-0963">Cytoplasm</keyword>
<comment type="subunit">
    <text evidence="7">Homodimer.</text>
</comment>
<dbReference type="RefSeq" id="WP_424586905.1">
    <property type="nucleotide sequence ID" value="NZ_JBNARP010000017.1"/>
</dbReference>
<accession>A0A2J6WE23</accession>
<dbReference type="PANTHER" id="PTHR35786">
    <property type="entry name" value="REDOX-SENSING TRANSCRIPTIONAL REPRESSOR REX"/>
    <property type="match status" value="1"/>
</dbReference>
<keyword evidence="6 7" id="KW-0804">Transcription</keyword>
<dbReference type="InterPro" id="IPR009718">
    <property type="entry name" value="Rex_DNA-bd_C_dom"/>
</dbReference>
<dbReference type="InterPro" id="IPR036390">
    <property type="entry name" value="WH_DNA-bd_sf"/>
</dbReference>
<dbReference type="NCBIfam" id="NF003989">
    <property type="entry name" value="PRK05472.1-3"/>
    <property type="match status" value="1"/>
</dbReference>
<dbReference type="NCBIfam" id="NF003996">
    <property type="entry name" value="PRK05472.2-5"/>
    <property type="match status" value="1"/>
</dbReference>
<dbReference type="Pfam" id="PF06971">
    <property type="entry name" value="Put_DNA-bind_N"/>
    <property type="match status" value="1"/>
</dbReference>
<dbReference type="GO" id="GO:0003700">
    <property type="term" value="F:DNA-binding transcription factor activity"/>
    <property type="evidence" value="ECO:0007669"/>
    <property type="project" value="UniProtKB-UniRule"/>
</dbReference>
<dbReference type="InterPro" id="IPR003781">
    <property type="entry name" value="CoA-bd"/>
</dbReference>
<proteinExistence type="inferred from homology"/>
<dbReference type="InterPro" id="IPR058236">
    <property type="entry name" value="Rex_actinobacterial-type"/>
</dbReference>
<evidence type="ECO:0000256" key="4">
    <source>
        <dbReference type="ARBA" id="ARBA00023027"/>
    </source>
</evidence>
<keyword evidence="2 7" id="KW-0678">Repressor</keyword>
<dbReference type="Gene3D" id="1.10.10.10">
    <property type="entry name" value="Winged helix-like DNA-binding domain superfamily/Winged helix DNA-binding domain"/>
    <property type="match status" value="1"/>
</dbReference>